<name>A0A6A4H7L5_9AGAR</name>
<evidence type="ECO:0000313" key="2">
    <source>
        <dbReference type="Proteomes" id="UP000799118"/>
    </source>
</evidence>
<dbReference type="Proteomes" id="UP000799118">
    <property type="component" value="Unassembled WGS sequence"/>
</dbReference>
<sequence length="113" mass="12563">MKAADSLPDLQTFQLLPMKTARTAILDVLEWEPRMRRESCLLEALQMQTARLALAKGQTIVLQGQAVLQQLYAKACQNSACSKRGKGRKGKALEGWLTSLAYRRGVFPARCPT</sequence>
<protein>
    <submittedName>
        <fullName evidence="1">Uncharacterized protein</fullName>
    </submittedName>
</protein>
<gene>
    <name evidence="1" type="ORF">BT96DRAFT_1050398</name>
</gene>
<keyword evidence="2" id="KW-1185">Reference proteome</keyword>
<organism evidence="1 2">
    <name type="scientific">Gymnopus androsaceus JB14</name>
    <dbReference type="NCBI Taxonomy" id="1447944"/>
    <lineage>
        <taxon>Eukaryota</taxon>
        <taxon>Fungi</taxon>
        <taxon>Dikarya</taxon>
        <taxon>Basidiomycota</taxon>
        <taxon>Agaricomycotina</taxon>
        <taxon>Agaricomycetes</taxon>
        <taxon>Agaricomycetidae</taxon>
        <taxon>Agaricales</taxon>
        <taxon>Marasmiineae</taxon>
        <taxon>Omphalotaceae</taxon>
        <taxon>Gymnopus</taxon>
    </lineage>
</organism>
<evidence type="ECO:0000313" key="1">
    <source>
        <dbReference type="EMBL" id="KAE9393718.1"/>
    </source>
</evidence>
<dbReference type="EMBL" id="ML769566">
    <property type="protein sequence ID" value="KAE9393718.1"/>
    <property type="molecule type" value="Genomic_DNA"/>
</dbReference>
<dbReference type="OrthoDB" id="2917041at2759"/>
<dbReference type="AlphaFoldDB" id="A0A6A4H7L5"/>
<accession>A0A6A4H7L5</accession>
<reference evidence="1" key="1">
    <citation type="journal article" date="2019" name="Environ. Microbiol.">
        <title>Fungal ecological strategies reflected in gene transcription - a case study of two litter decomposers.</title>
        <authorList>
            <person name="Barbi F."/>
            <person name="Kohler A."/>
            <person name="Barry K."/>
            <person name="Baskaran P."/>
            <person name="Daum C."/>
            <person name="Fauchery L."/>
            <person name="Ihrmark K."/>
            <person name="Kuo A."/>
            <person name="LaButti K."/>
            <person name="Lipzen A."/>
            <person name="Morin E."/>
            <person name="Grigoriev I.V."/>
            <person name="Henrissat B."/>
            <person name="Lindahl B."/>
            <person name="Martin F."/>
        </authorList>
    </citation>
    <scope>NUCLEOTIDE SEQUENCE</scope>
    <source>
        <strain evidence="1">JB14</strain>
    </source>
</reference>
<proteinExistence type="predicted"/>